<reference evidence="2" key="1">
    <citation type="submission" date="2016-10" db="EMBL/GenBank/DDBJ databases">
        <authorList>
            <person name="Varghese N."/>
            <person name="Submissions S."/>
        </authorList>
    </citation>
    <scope>NUCLEOTIDE SEQUENCE [LARGE SCALE GENOMIC DNA]</scope>
    <source>
        <strain evidence="2">DSM 20403</strain>
    </source>
</reference>
<evidence type="ECO:0000313" key="2">
    <source>
        <dbReference type="Proteomes" id="UP000182635"/>
    </source>
</evidence>
<dbReference type="Proteomes" id="UP000182635">
    <property type="component" value="Unassembled WGS sequence"/>
</dbReference>
<organism evidence="1 2">
    <name type="scientific">Ligilactobacillus ruminis DSM 20403 = NBRC 102161</name>
    <dbReference type="NCBI Taxonomy" id="1423798"/>
    <lineage>
        <taxon>Bacteria</taxon>
        <taxon>Bacillati</taxon>
        <taxon>Bacillota</taxon>
        <taxon>Bacilli</taxon>
        <taxon>Lactobacillales</taxon>
        <taxon>Lactobacillaceae</taxon>
        <taxon>Ligilactobacillus</taxon>
    </lineage>
</organism>
<evidence type="ECO:0000313" key="1">
    <source>
        <dbReference type="EMBL" id="SFG37015.1"/>
    </source>
</evidence>
<proteinExistence type="predicted"/>
<dbReference type="AlphaFoldDB" id="A0A1I2R8G7"/>
<protein>
    <submittedName>
        <fullName evidence="1">Uncharacterized protein</fullName>
    </submittedName>
</protein>
<accession>A0A1I2R8G7</accession>
<dbReference type="EMBL" id="FOPI01000015">
    <property type="protein sequence ID" value="SFG37015.1"/>
    <property type="molecule type" value="Genomic_DNA"/>
</dbReference>
<sequence length="51" mass="5548">MAVQRNTVKPRAPIVGNVQIRGHSVLPQKSHAEPWGCGEAPKAYVNLLTDI</sequence>
<gene>
    <name evidence="1" type="ORF">SAMN02910432_01089</name>
</gene>
<name>A0A1I2R8G7_9LACO</name>